<protein>
    <recommendedName>
        <fullName evidence="4">VWFC domain-containing protein</fullName>
    </recommendedName>
</protein>
<sequence length="274" mass="31289">MFLIFLSLILSSYALLTNGKCTECLIPTLVYEDLNCTPKYSDSNQCCPLEYDCSNIYNRPKDTCHLRGKFYQPGDIPNKEDVAGFCEHALCECGQKGIFKCIVASDSCAEFWVPNFIKPGCYLTHEQNRCCHVDQKCPPFDEDAAKCEVEDKLYKEGEKFEHPSKKCTKCICNKGFTGKLDNSFCQRHNCTTELLWSESINNYCAPAYLRWEDCCPRKWICPLETGTYALPSTLPPADSPKCKFGDKTMVLGEKYTHERQTCECIIPPYLTCKY</sequence>
<evidence type="ECO:0000313" key="3">
    <source>
        <dbReference type="Proteomes" id="UP001353858"/>
    </source>
</evidence>
<dbReference type="Gene3D" id="2.10.70.10">
    <property type="entry name" value="Complement Module, domain 1"/>
    <property type="match status" value="1"/>
</dbReference>
<accession>A0AAN7SSH0</accession>
<evidence type="ECO:0000256" key="1">
    <source>
        <dbReference type="SAM" id="SignalP"/>
    </source>
</evidence>
<feature type="signal peptide" evidence="1">
    <location>
        <begin position="1"/>
        <end position="19"/>
    </location>
</feature>
<gene>
    <name evidence="2" type="ORF">RN001_000581</name>
</gene>
<dbReference type="EMBL" id="JARPUR010000001">
    <property type="protein sequence ID" value="KAK4884310.1"/>
    <property type="molecule type" value="Genomic_DNA"/>
</dbReference>
<feature type="chain" id="PRO_5042945588" description="VWFC domain-containing protein" evidence="1">
    <location>
        <begin position="20"/>
        <end position="274"/>
    </location>
</feature>
<name>A0AAN7SSH0_9COLE</name>
<evidence type="ECO:0008006" key="4">
    <source>
        <dbReference type="Google" id="ProtNLM"/>
    </source>
</evidence>
<keyword evidence="3" id="KW-1185">Reference proteome</keyword>
<dbReference type="Proteomes" id="UP001353858">
    <property type="component" value="Unassembled WGS sequence"/>
</dbReference>
<reference evidence="3" key="1">
    <citation type="submission" date="2023-01" db="EMBL/GenBank/DDBJ databases">
        <title>Key to firefly adult light organ development and bioluminescence: homeobox transcription factors regulate luciferase expression and transportation to peroxisome.</title>
        <authorList>
            <person name="Fu X."/>
        </authorList>
    </citation>
    <scope>NUCLEOTIDE SEQUENCE [LARGE SCALE GENOMIC DNA]</scope>
</reference>
<comment type="caution">
    <text evidence="2">The sequence shown here is derived from an EMBL/GenBank/DDBJ whole genome shotgun (WGS) entry which is preliminary data.</text>
</comment>
<proteinExistence type="predicted"/>
<organism evidence="2 3">
    <name type="scientific">Aquatica leii</name>
    <dbReference type="NCBI Taxonomy" id="1421715"/>
    <lineage>
        <taxon>Eukaryota</taxon>
        <taxon>Metazoa</taxon>
        <taxon>Ecdysozoa</taxon>
        <taxon>Arthropoda</taxon>
        <taxon>Hexapoda</taxon>
        <taxon>Insecta</taxon>
        <taxon>Pterygota</taxon>
        <taxon>Neoptera</taxon>
        <taxon>Endopterygota</taxon>
        <taxon>Coleoptera</taxon>
        <taxon>Polyphaga</taxon>
        <taxon>Elateriformia</taxon>
        <taxon>Elateroidea</taxon>
        <taxon>Lampyridae</taxon>
        <taxon>Luciolinae</taxon>
        <taxon>Aquatica</taxon>
    </lineage>
</organism>
<evidence type="ECO:0000313" key="2">
    <source>
        <dbReference type="EMBL" id="KAK4884310.1"/>
    </source>
</evidence>
<dbReference type="AlphaFoldDB" id="A0AAN7SSH0"/>
<keyword evidence="1" id="KW-0732">Signal</keyword>